<dbReference type="EMBL" id="CP151502">
    <property type="protein sequence ID" value="WZN59519.1"/>
    <property type="molecule type" value="Genomic_DNA"/>
</dbReference>
<keyword evidence="1" id="KW-0732">Signal</keyword>
<dbReference type="Proteomes" id="UP001472866">
    <property type="component" value="Chromosome 02"/>
</dbReference>
<protein>
    <submittedName>
        <fullName evidence="2">Peptidase_C39_2 domain-containing protein</fullName>
    </submittedName>
</protein>
<evidence type="ECO:0000256" key="1">
    <source>
        <dbReference type="SAM" id="SignalP"/>
    </source>
</evidence>
<sequence>MARDDVRAKLAAGILIALAVGSAVQGAVGARQGVSFARRSERKTWGGPVGEGENEGGVAFHPKSYPLFKQCDDWWGDDTMETKTICEAGDLMTSLAMGLAGWKIPIDPFGASDPDNLNFWLRSEDAYTADDEMVGESLNALVPGMWSKTSYHKNADLSTSTIVEMLKGPYIMVGRFGNWTTKKDGHWALVTDYDGWNAISVNDPKFDKTQYGFNYDLWGWYIFNMTG</sequence>
<proteinExistence type="predicted"/>
<reference evidence="2 3" key="1">
    <citation type="submission" date="2024-03" db="EMBL/GenBank/DDBJ databases">
        <title>Complete genome sequence of the green alga Chloropicon roscoffensis RCC1871.</title>
        <authorList>
            <person name="Lemieux C."/>
            <person name="Pombert J.-F."/>
            <person name="Otis C."/>
            <person name="Turmel M."/>
        </authorList>
    </citation>
    <scope>NUCLEOTIDE SEQUENCE [LARGE SCALE GENOMIC DNA]</scope>
    <source>
        <strain evidence="2 3">RCC1871</strain>
    </source>
</reference>
<dbReference type="AlphaFoldDB" id="A0AAX4NZZ1"/>
<gene>
    <name evidence="2" type="ORF">HKI87_02g10450</name>
</gene>
<dbReference type="PANTHER" id="PTHR40524:SF1">
    <property type="entry name" value="PEPTIDASE C39-LIKE DOMAIN-CONTAINING PROTEIN"/>
    <property type="match status" value="1"/>
</dbReference>
<evidence type="ECO:0000313" key="2">
    <source>
        <dbReference type="EMBL" id="WZN59519.1"/>
    </source>
</evidence>
<accession>A0AAX4NZZ1</accession>
<dbReference type="PANTHER" id="PTHR40524">
    <property type="entry name" value="PEPTIDASE_C39_2 DOMAIN-CONTAINING PROTEIN"/>
    <property type="match status" value="1"/>
</dbReference>
<keyword evidence="3" id="KW-1185">Reference proteome</keyword>
<feature type="signal peptide" evidence="1">
    <location>
        <begin position="1"/>
        <end position="29"/>
    </location>
</feature>
<evidence type="ECO:0000313" key="3">
    <source>
        <dbReference type="Proteomes" id="UP001472866"/>
    </source>
</evidence>
<feature type="chain" id="PRO_5043702320" evidence="1">
    <location>
        <begin position="30"/>
        <end position="227"/>
    </location>
</feature>
<organism evidence="2 3">
    <name type="scientific">Chloropicon roscoffensis</name>
    <dbReference type="NCBI Taxonomy" id="1461544"/>
    <lineage>
        <taxon>Eukaryota</taxon>
        <taxon>Viridiplantae</taxon>
        <taxon>Chlorophyta</taxon>
        <taxon>Chloropicophyceae</taxon>
        <taxon>Chloropicales</taxon>
        <taxon>Chloropicaceae</taxon>
        <taxon>Chloropicon</taxon>
    </lineage>
</organism>
<name>A0AAX4NZZ1_9CHLO</name>